<dbReference type="InterPro" id="IPR016181">
    <property type="entry name" value="Acyl_CoA_acyltransferase"/>
</dbReference>
<accession>A0A8T9BS03</accession>
<feature type="compositionally biased region" description="Low complexity" evidence="3">
    <location>
        <begin position="119"/>
        <end position="137"/>
    </location>
</feature>
<evidence type="ECO:0000313" key="5">
    <source>
        <dbReference type="Proteomes" id="UP000469559"/>
    </source>
</evidence>
<dbReference type="EMBL" id="QGMF01000040">
    <property type="protein sequence ID" value="TVY20772.1"/>
    <property type="molecule type" value="Genomic_DNA"/>
</dbReference>
<evidence type="ECO:0000256" key="3">
    <source>
        <dbReference type="SAM" id="MobiDB-lite"/>
    </source>
</evidence>
<dbReference type="Gene3D" id="3.40.630.30">
    <property type="match status" value="1"/>
</dbReference>
<keyword evidence="5" id="KW-1185">Reference proteome</keyword>
<organism evidence="4 5">
    <name type="scientific">Lachnellula arida</name>
    <dbReference type="NCBI Taxonomy" id="1316785"/>
    <lineage>
        <taxon>Eukaryota</taxon>
        <taxon>Fungi</taxon>
        <taxon>Dikarya</taxon>
        <taxon>Ascomycota</taxon>
        <taxon>Pezizomycotina</taxon>
        <taxon>Leotiomycetes</taxon>
        <taxon>Helotiales</taxon>
        <taxon>Lachnaceae</taxon>
        <taxon>Lachnellula</taxon>
    </lineage>
</organism>
<dbReference type="PANTHER" id="PTHR13256">
    <property type="entry name" value="N-ACETYLTRANSFERASE 9"/>
    <property type="match status" value="1"/>
</dbReference>
<sequence length="288" mass="32337">MKLNKDVAIATSKLLLVPYEASHVSTYHVWMQDEEIREATASEPLSLEEEYEMQEKWRNDHDKLTFIICEPLSAQEVDEIGEIEGGVQDAPKRMLGDVNLFISVSDDEEEDVESDQESSSDGQESSSDGQGSSSDGQGSKEKSPFRSGCVGELEIASPSRRRQGYGRAAIATFIHYIAMNLHDIRNEFLRGLIPTAFRSLSEHSHTPYPNWAHLDHDFKLKVKIGEDNESSIKLFESLGFVRKGAGANYFGELELVLPEYVTEEWSKGLMDTHGVEGYEELVYLPLVV</sequence>
<evidence type="ECO:0000256" key="1">
    <source>
        <dbReference type="ARBA" id="ARBA00022679"/>
    </source>
</evidence>
<proteinExistence type="predicted"/>
<protein>
    <submittedName>
        <fullName evidence="4">N-acetyltransferase 9-like protein</fullName>
    </submittedName>
</protein>
<name>A0A8T9BS03_9HELO</name>
<dbReference type="InterPro" id="IPR039135">
    <property type="entry name" value="NAT9-like"/>
</dbReference>
<dbReference type="PANTHER" id="PTHR13256:SF16">
    <property type="entry name" value="ALPHA_BETA-TUBULIN-N-ACETYLTRANSFERASE 9"/>
    <property type="match status" value="1"/>
</dbReference>
<keyword evidence="1" id="KW-0808">Transferase</keyword>
<evidence type="ECO:0000256" key="2">
    <source>
        <dbReference type="ARBA" id="ARBA00023315"/>
    </source>
</evidence>
<comment type="caution">
    <text evidence="4">The sequence shown here is derived from an EMBL/GenBank/DDBJ whole genome shotgun (WGS) entry which is preliminary data.</text>
</comment>
<dbReference type="SUPFAM" id="SSF55729">
    <property type="entry name" value="Acyl-CoA N-acyltransferases (Nat)"/>
    <property type="match status" value="1"/>
</dbReference>
<dbReference type="AlphaFoldDB" id="A0A8T9BS03"/>
<dbReference type="OrthoDB" id="5043642at2759"/>
<feature type="region of interest" description="Disordered" evidence="3">
    <location>
        <begin position="106"/>
        <end position="147"/>
    </location>
</feature>
<feature type="compositionally biased region" description="Acidic residues" evidence="3">
    <location>
        <begin position="106"/>
        <end position="118"/>
    </location>
</feature>
<evidence type="ECO:0000313" key="4">
    <source>
        <dbReference type="EMBL" id="TVY20772.1"/>
    </source>
</evidence>
<gene>
    <name evidence="4" type="ORF">LARI1_G001810</name>
</gene>
<keyword evidence="2" id="KW-0012">Acyltransferase</keyword>
<dbReference type="GO" id="GO:0008080">
    <property type="term" value="F:N-acetyltransferase activity"/>
    <property type="evidence" value="ECO:0007669"/>
    <property type="project" value="InterPro"/>
</dbReference>
<dbReference type="Proteomes" id="UP000469559">
    <property type="component" value="Unassembled WGS sequence"/>
</dbReference>
<reference evidence="4 5" key="1">
    <citation type="submission" date="2018-05" db="EMBL/GenBank/DDBJ databases">
        <title>Whole genome sequencing for identification of molecular markers to develop diagnostic detection tools for the regulated plant pathogen Lachnellula willkommii.</title>
        <authorList>
            <person name="Giroux E."/>
            <person name="Bilodeau G."/>
        </authorList>
    </citation>
    <scope>NUCLEOTIDE SEQUENCE [LARGE SCALE GENOMIC DNA]</scope>
    <source>
        <strain evidence="4 5">CBS 203.66</strain>
    </source>
</reference>